<evidence type="ECO:0000313" key="9">
    <source>
        <dbReference type="Proteomes" id="UP000434850"/>
    </source>
</evidence>
<evidence type="ECO:0000256" key="3">
    <source>
        <dbReference type="ARBA" id="ARBA00022729"/>
    </source>
</evidence>
<dbReference type="Pfam" id="PF14322">
    <property type="entry name" value="SusD-like_3"/>
    <property type="match status" value="1"/>
</dbReference>
<sequence length="515" mass="56983">MACVQWVLTGVPTLRPELIPLVLTLTFNLMKKRYILPVILGLMASTSCKKFLDEPALGYYSNEDLFANDATARTAINAAYIPLTFSDAAANPLWVLGDVATDDVVIGGNAGEQADYTSVDLYNILPANAAVQALWARYYDGIGRCNIVTDGLAAENTGTSAEVRKLLLGEAKFLRAYYYFNLTNFYGNIPLRLNVTTQQNAAMPASTQAQVYTQIEKDLTEAAAALPEKWTATNDAGRATKGAALSLLAKASLFQKKYTEAVNYANQVEALGYALTDNFMDNFNASAKNNNEVIFSVWHIRNAQPLQGNSLNYWFAPRDLNGAGVFYPTQNLVDNFEANDPRLDMTIARTGKPYYDSEFKPAWSTTGYLSKKHIQPLSEVPTTTKNDGALNYEAIRLADILLVKAEALNEQNQSSAALVPLNKVRERARKNYSGTAPAGLLANITITNQAQLRTLIQRERRSELALEFQRFFDVMRYGQGYAEAALKPSAPNFNYTTNRFFPIPQNERNTNPAIN</sequence>
<gene>
    <name evidence="8" type="ORF">GO816_08485</name>
</gene>
<comment type="similarity">
    <text evidence="2">Belongs to the SusD family.</text>
</comment>
<feature type="domain" description="RagB/SusD" evidence="6">
    <location>
        <begin position="291"/>
        <end position="514"/>
    </location>
</feature>
<dbReference type="Proteomes" id="UP000434850">
    <property type="component" value="Unassembled WGS sequence"/>
</dbReference>
<evidence type="ECO:0000256" key="5">
    <source>
        <dbReference type="ARBA" id="ARBA00023237"/>
    </source>
</evidence>
<keyword evidence="3" id="KW-0732">Signal</keyword>
<feature type="domain" description="SusD-like N-terminal" evidence="7">
    <location>
        <begin position="121"/>
        <end position="252"/>
    </location>
</feature>
<dbReference type="CDD" id="cd08977">
    <property type="entry name" value="SusD"/>
    <property type="match status" value="1"/>
</dbReference>
<dbReference type="SUPFAM" id="SSF48452">
    <property type="entry name" value="TPR-like"/>
    <property type="match status" value="1"/>
</dbReference>
<dbReference type="EMBL" id="WQLA01000003">
    <property type="protein sequence ID" value="MVN91156.1"/>
    <property type="molecule type" value="Genomic_DNA"/>
</dbReference>
<dbReference type="AlphaFoldDB" id="A0A6I4IC57"/>
<comment type="caution">
    <text evidence="8">The sequence shown here is derived from an EMBL/GenBank/DDBJ whole genome shotgun (WGS) entry which is preliminary data.</text>
</comment>
<accession>A0A6I4IC57</accession>
<evidence type="ECO:0000259" key="6">
    <source>
        <dbReference type="Pfam" id="PF07980"/>
    </source>
</evidence>
<evidence type="ECO:0000256" key="4">
    <source>
        <dbReference type="ARBA" id="ARBA00023136"/>
    </source>
</evidence>
<dbReference type="InterPro" id="IPR033985">
    <property type="entry name" value="SusD-like_N"/>
</dbReference>
<dbReference type="InterPro" id="IPR011990">
    <property type="entry name" value="TPR-like_helical_dom_sf"/>
</dbReference>
<evidence type="ECO:0000313" key="8">
    <source>
        <dbReference type="EMBL" id="MVN91156.1"/>
    </source>
</evidence>
<dbReference type="Pfam" id="PF07980">
    <property type="entry name" value="SusD_RagB"/>
    <property type="match status" value="1"/>
</dbReference>
<proteinExistence type="inferred from homology"/>
<reference evidence="8 9" key="1">
    <citation type="submission" date="2019-12" db="EMBL/GenBank/DDBJ databases">
        <title>Mucilaginibacter sp. HME9299 genome sequencing and assembly.</title>
        <authorList>
            <person name="Kang H."/>
            <person name="Kim H."/>
            <person name="Joh K."/>
        </authorList>
    </citation>
    <scope>NUCLEOTIDE SEQUENCE [LARGE SCALE GENOMIC DNA]</scope>
    <source>
        <strain evidence="8 9">HME9299</strain>
    </source>
</reference>
<keyword evidence="5" id="KW-0998">Cell outer membrane</keyword>
<dbReference type="InterPro" id="IPR012944">
    <property type="entry name" value="SusD_RagB_dom"/>
</dbReference>
<evidence type="ECO:0000256" key="1">
    <source>
        <dbReference type="ARBA" id="ARBA00004442"/>
    </source>
</evidence>
<comment type="subcellular location">
    <subcellularLocation>
        <location evidence="1">Cell outer membrane</location>
    </subcellularLocation>
</comment>
<dbReference type="Gene3D" id="1.25.40.390">
    <property type="match status" value="1"/>
</dbReference>
<keyword evidence="4" id="KW-0472">Membrane</keyword>
<name>A0A6I4IC57_9SPHI</name>
<dbReference type="OrthoDB" id="618454at2"/>
<organism evidence="8 9">
    <name type="scientific">Mucilaginibacter aquatilis</name>
    <dbReference type="NCBI Taxonomy" id="1517760"/>
    <lineage>
        <taxon>Bacteria</taxon>
        <taxon>Pseudomonadati</taxon>
        <taxon>Bacteroidota</taxon>
        <taxon>Sphingobacteriia</taxon>
        <taxon>Sphingobacteriales</taxon>
        <taxon>Sphingobacteriaceae</taxon>
        <taxon>Mucilaginibacter</taxon>
    </lineage>
</organism>
<evidence type="ECO:0000256" key="2">
    <source>
        <dbReference type="ARBA" id="ARBA00006275"/>
    </source>
</evidence>
<dbReference type="GO" id="GO:0009279">
    <property type="term" value="C:cell outer membrane"/>
    <property type="evidence" value="ECO:0007669"/>
    <property type="project" value="UniProtKB-SubCell"/>
</dbReference>
<keyword evidence="9" id="KW-1185">Reference proteome</keyword>
<protein>
    <submittedName>
        <fullName evidence="8">RagB/SusD family nutrient uptake outer membrane protein</fullName>
    </submittedName>
</protein>
<evidence type="ECO:0000259" key="7">
    <source>
        <dbReference type="Pfam" id="PF14322"/>
    </source>
</evidence>